<comment type="subcellular location">
    <subcellularLocation>
        <location evidence="1">Membrane</location>
        <topology evidence="1">Multi-pass membrane protein</topology>
    </subcellularLocation>
</comment>
<evidence type="ECO:0000313" key="6">
    <source>
        <dbReference type="EMBL" id="KAF1953185.1"/>
    </source>
</evidence>
<dbReference type="Pfam" id="PF07690">
    <property type="entry name" value="MFS_1"/>
    <property type="match status" value="1"/>
</dbReference>
<dbReference type="PANTHER" id="PTHR23507:SF13">
    <property type="entry name" value="MFS GENERAL SUBSTRATE TRANSPORTER"/>
    <property type="match status" value="1"/>
</dbReference>
<dbReference type="Gene3D" id="1.20.1250.20">
    <property type="entry name" value="MFS general substrate transporter like domains"/>
    <property type="match status" value="1"/>
</dbReference>
<keyword evidence="4 5" id="KW-0472">Membrane</keyword>
<gene>
    <name evidence="6" type="ORF">CC80DRAFT_420839</name>
</gene>
<evidence type="ECO:0000256" key="2">
    <source>
        <dbReference type="ARBA" id="ARBA00022692"/>
    </source>
</evidence>
<dbReference type="AlphaFoldDB" id="A0A6A5TKE1"/>
<dbReference type="InterPro" id="IPR011701">
    <property type="entry name" value="MFS"/>
</dbReference>
<feature type="transmembrane region" description="Helical" evidence="5">
    <location>
        <begin position="424"/>
        <end position="441"/>
    </location>
</feature>
<feature type="transmembrane region" description="Helical" evidence="5">
    <location>
        <begin position="267"/>
        <end position="286"/>
    </location>
</feature>
<organism evidence="6 7">
    <name type="scientific">Byssothecium circinans</name>
    <dbReference type="NCBI Taxonomy" id="147558"/>
    <lineage>
        <taxon>Eukaryota</taxon>
        <taxon>Fungi</taxon>
        <taxon>Dikarya</taxon>
        <taxon>Ascomycota</taxon>
        <taxon>Pezizomycotina</taxon>
        <taxon>Dothideomycetes</taxon>
        <taxon>Pleosporomycetidae</taxon>
        <taxon>Pleosporales</taxon>
        <taxon>Massarineae</taxon>
        <taxon>Massarinaceae</taxon>
        <taxon>Byssothecium</taxon>
    </lineage>
</organism>
<feature type="transmembrane region" description="Helical" evidence="5">
    <location>
        <begin position="447"/>
        <end position="466"/>
    </location>
</feature>
<evidence type="ECO:0000256" key="4">
    <source>
        <dbReference type="ARBA" id="ARBA00023136"/>
    </source>
</evidence>
<dbReference type="OrthoDB" id="5204190at2759"/>
<dbReference type="InterPro" id="IPR036259">
    <property type="entry name" value="MFS_trans_sf"/>
</dbReference>
<feature type="transmembrane region" description="Helical" evidence="5">
    <location>
        <begin position="76"/>
        <end position="94"/>
    </location>
</feature>
<dbReference type="PANTHER" id="PTHR23507">
    <property type="entry name" value="ZGC:174356"/>
    <property type="match status" value="1"/>
</dbReference>
<reference evidence="6" key="1">
    <citation type="journal article" date="2020" name="Stud. Mycol.">
        <title>101 Dothideomycetes genomes: a test case for predicting lifestyles and emergence of pathogens.</title>
        <authorList>
            <person name="Haridas S."/>
            <person name="Albert R."/>
            <person name="Binder M."/>
            <person name="Bloem J."/>
            <person name="Labutti K."/>
            <person name="Salamov A."/>
            <person name="Andreopoulos B."/>
            <person name="Baker S."/>
            <person name="Barry K."/>
            <person name="Bills G."/>
            <person name="Bluhm B."/>
            <person name="Cannon C."/>
            <person name="Castanera R."/>
            <person name="Culley D."/>
            <person name="Daum C."/>
            <person name="Ezra D."/>
            <person name="Gonzalez J."/>
            <person name="Henrissat B."/>
            <person name="Kuo A."/>
            <person name="Liang C."/>
            <person name="Lipzen A."/>
            <person name="Lutzoni F."/>
            <person name="Magnuson J."/>
            <person name="Mondo S."/>
            <person name="Nolan M."/>
            <person name="Ohm R."/>
            <person name="Pangilinan J."/>
            <person name="Park H.-J."/>
            <person name="Ramirez L."/>
            <person name="Alfaro M."/>
            <person name="Sun H."/>
            <person name="Tritt A."/>
            <person name="Yoshinaga Y."/>
            <person name="Zwiers L.-H."/>
            <person name="Turgeon B."/>
            <person name="Goodwin S."/>
            <person name="Spatafora J."/>
            <person name="Crous P."/>
            <person name="Grigoriev I."/>
        </authorList>
    </citation>
    <scope>NUCLEOTIDE SEQUENCE</scope>
    <source>
        <strain evidence="6">CBS 675.92</strain>
    </source>
</reference>
<keyword evidence="7" id="KW-1185">Reference proteome</keyword>
<evidence type="ECO:0000313" key="7">
    <source>
        <dbReference type="Proteomes" id="UP000800035"/>
    </source>
</evidence>
<protein>
    <recommendedName>
        <fullName evidence="8">MFS general substrate transporter</fullName>
    </recommendedName>
</protein>
<dbReference type="SUPFAM" id="SSF103473">
    <property type="entry name" value="MFS general substrate transporter"/>
    <property type="match status" value="1"/>
</dbReference>
<dbReference type="Proteomes" id="UP000800035">
    <property type="component" value="Unassembled WGS sequence"/>
</dbReference>
<dbReference type="EMBL" id="ML977005">
    <property type="protein sequence ID" value="KAF1953185.1"/>
    <property type="molecule type" value="Genomic_DNA"/>
</dbReference>
<keyword evidence="3 5" id="KW-1133">Transmembrane helix</keyword>
<feature type="transmembrane region" description="Helical" evidence="5">
    <location>
        <begin position="135"/>
        <end position="155"/>
    </location>
</feature>
<accession>A0A6A5TKE1</accession>
<feature type="transmembrane region" description="Helical" evidence="5">
    <location>
        <begin position="381"/>
        <end position="403"/>
    </location>
</feature>
<sequence length="479" mass="51066">MSCDAYYETHSSPPDSTVDRCALREVEARMAREITLLAASTTIFGTVNLLAAGWSIKKFGVKKALLVQVFVPAVRLIVQNVGVMLGSNAGIIIVQSSQLTNIIGGPAGYVLALNSFIADTVTHEKRTGALGRLQGCMMVGAAIGFLVGGLIGNAFGILAPFRVTLILFLSCCIFISISLPATPLDKTTNAPSPTSTGGIMRYIGPLRIFAPQKWTLPSGRTTTQLGALTLGTGVFLGILATGSLSTMLQLYALNEFGFTISDNGSLIFMYTLFRGLFLTFVFPRIISWGRKVYQPNLDKHPASGEEAEDQLPESMLPDGHLSSREIEVTEPTDNEAEPLIPPKLESEKETFAFDLLYARCSLLADGLLTGLAFFITDGWQLFVLSAILPLSAGTGSAAKGSLLQMISSSERVDALSGITLVENVARLSTTTLFGLLFATFAEIGKSHLIFVCNAGVALIGFCALSFSHFPPKGSTRVTG</sequence>
<keyword evidence="2 5" id="KW-0812">Transmembrane</keyword>
<feature type="transmembrane region" description="Helical" evidence="5">
    <location>
        <begin position="161"/>
        <end position="179"/>
    </location>
</feature>
<evidence type="ECO:0000256" key="3">
    <source>
        <dbReference type="ARBA" id="ARBA00022989"/>
    </source>
</evidence>
<proteinExistence type="predicted"/>
<evidence type="ECO:0008006" key="8">
    <source>
        <dbReference type="Google" id="ProtNLM"/>
    </source>
</evidence>
<feature type="transmembrane region" description="Helical" evidence="5">
    <location>
        <begin position="225"/>
        <end position="247"/>
    </location>
</feature>
<feature type="transmembrane region" description="Helical" evidence="5">
    <location>
        <begin position="34"/>
        <end position="56"/>
    </location>
</feature>
<name>A0A6A5TKE1_9PLEO</name>
<feature type="transmembrane region" description="Helical" evidence="5">
    <location>
        <begin position="356"/>
        <end position="375"/>
    </location>
</feature>
<evidence type="ECO:0000256" key="5">
    <source>
        <dbReference type="SAM" id="Phobius"/>
    </source>
</evidence>
<dbReference type="GO" id="GO:0016020">
    <property type="term" value="C:membrane"/>
    <property type="evidence" value="ECO:0007669"/>
    <property type="project" value="UniProtKB-SubCell"/>
</dbReference>
<dbReference type="GO" id="GO:0022857">
    <property type="term" value="F:transmembrane transporter activity"/>
    <property type="evidence" value="ECO:0007669"/>
    <property type="project" value="InterPro"/>
</dbReference>
<evidence type="ECO:0000256" key="1">
    <source>
        <dbReference type="ARBA" id="ARBA00004141"/>
    </source>
</evidence>